<evidence type="ECO:0000313" key="1">
    <source>
        <dbReference type="Proteomes" id="UP000887540"/>
    </source>
</evidence>
<dbReference type="AlphaFoldDB" id="A0A914EMP4"/>
<proteinExistence type="predicted"/>
<keyword evidence="1" id="KW-1185">Reference proteome</keyword>
<accession>A0A914EMP4</accession>
<dbReference type="WBParaSite" id="ACRNAN_scaffold9091.g17511.t1">
    <property type="protein sequence ID" value="ACRNAN_scaffold9091.g17511.t1"/>
    <property type="gene ID" value="ACRNAN_scaffold9091.g17511"/>
</dbReference>
<evidence type="ECO:0000313" key="2">
    <source>
        <dbReference type="WBParaSite" id="ACRNAN_scaffold9091.g17511.t1"/>
    </source>
</evidence>
<reference evidence="2" key="1">
    <citation type="submission" date="2022-11" db="UniProtKB">
        <authorList>
            <consortium name="WormBaseParasite"/>
        </authorList>
    </citation>
    <scope>IDENTIFICATION</scope>
</reference>
<name>A0A914EMP4_9BILA</name>
<sequence>MNIATPLTFIRMKNVVPADAICQCDKSTKYLWNKKSLVGEELNKTLFDFYACDKAPLCICDIYDNCYETKKYSFSLVQIVCTDTNHTECFIEATMDPGQPLINIYNSSEIIPNVVKVKSMSCSGCGSIMDKNTKCYKIPGSKVTPQQLYPYTALEYTDNTGSYTLWDVVSPNYVSTTWELAVNLMEWFCGYFWYSNNMPIVIHMLVDSEKSIFNVDLRGYLCFHC</sequence>
<protein>
    <submittedName>
        <fullName evidence="2">Uncharacterized protein</fullName>
    </submittedName>
</protein>
<organism evidence="1 2">
    <name type="scientific">Acrobeloides nanus</name>
    <dbReference type="NCBI Taxonomy" id="290746"/>
    <lineage>
        <taxon>Eukaryota</taxon>
        <taxon>Metazoa</taxon>
        <taxon>Ecdysozoa</taxon>
        <taxon>Nematoda</taxon>
        <taxon>Chromadorea</taxon>
        <taxon>Rhabditida</taxon>
        <taxon>Tylenchina</taxon>
        <taxon>Cephalobomorpha</taxon>
        <taxon>Cephaloboidea</taxon>
        <taxon>Cephalobidae</taxon>
        <taxon>Acrobeloides</taxon>
    </lineage>
</organism>
<dbReference type="Proteomes" id="UP000887540">
    <property type="component" value="Unplaced"/>
</dbReference>